<name>A0A7L9U4C4_9BURK</name>
<dbReference type="Proteomes" id="UP000593875">
    <property type="component" value="Chromosome"/>
</dbReference>
<accession>A0A7L9U4C4</accession>
<feature type="signal peptide" evidence="1">
    <location>
        <begin position="1"/>
        <end position="23"/>
    </location>
</feature>
<dbReference type="RefSeq" id="WP_193686174.1">
    <property type="nucleotide sequence ID" value="NZ_CP062941.1"/>
</dbReference>
<gene>
    <name evidence="3" type="primary">pepA</name>
    <name evidence="3" type="ORF">LPB04_19740</name>
</gene>
<dbReference type="InterPro" id="IPR013424">
    <property type="entry name" value="Ice-binding_C"/>
</dbReference>
<keyword evidence="1" id="KW-0732">Signal</keyword>
<dbReference type="AlphaFoldDB" id="A0A7L9U4C4"/>
<keyword evidence="4" id="KW-1185">Reference proteome</keyword>
<evidence type="ECO:0000313" key="4">
    <source>
        <dbReference type="Proteomes" id="UP000593875"/>
    </source>
</evidence>
<evidence type="ECO:0000256" key="1">
    <source>
        <dbReference type="SAM" id="SignalP"/>
    </source>
</evidence>
<dbReference type="NCBIfam" id="TIGR02595">
    <property type="entry name" value="PEP_CTERM"/>
    <property type="match status" value="1"/>
</dbReference>
<dbReference type="Pfam" id="PF07589">
    <property type="entry name" value="PEP-CTERM"/>
    <property type="match status" value="1"/>
</dbReference>
<organism evidence="3 4">
    <name type="scientific">Massilia litorea</name>
    <dbReference type="NCBI Taxonomy" id="2769491"/>
    <lineage>
        <taxon>Bacteria</taxon>
        <taxon>Pseudomonadati</taxon>
        <taxon>Pseudomonadota</taxon>
        <taxon>Betaproteobacteria</taxon>
        <taxon>Burkholderiales</taxon>
        <taxon>Oxalobacteraceae</taxon>
        <taxon>Telluria group</taxon>
        <taxon>Massilia</taxon>
    </lineage>
</organism>
<protein>
    <submittedName>
        <fullName evidence="3">Flocculation-associated PEP-CTERM protein PepA</fullName>
    </submittedName>
</protein>
<dbReference type="EMBL" id="CP062941">
    <property type="protein sequence ID" value="QOL49132.1"/>
    <property type="molecule type" value="Genomic_DNA"/>
</dbReference>
<evidence type="ECO:0000313" key="3">
    <source>
        <dbReference type="EMBL" id="QOL49132.1"/>
    </source>
</evidence>
<feature type="chain" id="PRO_5032380694" evidence="1">
    <location>
        <begin position="24"/>
        <end position="291"/>
    </location>
</feature>
<proteinExistence type="predicted"/>
<reference evidence="3 4" key="1">
    <citation type="submission" date="2020-10" db="EMBL/GenBank/DDBJ databases">
        <title>Genome sequencing of Massilia sp. LPB0304.</title>
        <authorList>
            <person name="Kim J."/>
        </authorList>
    </citation>
    <scope>NUCLEOTIDE SEQUENCE [LARGE SCALE GENOMIC DNA]</scope>
    <source>
        <strain evidence="3 4">LPB0304</strain>
    </source>
</reference>
<dbReference type="KEGG" id="mlir:LPB04_19740"/>
<sequence length="291" mass="29845">MKLLKTLGAAAAMTMTMAGAAHAETVLNNWVFNPTGGGFASGQTVNEYLDVNGNSFIQINPTGASSFSFAEHSVFNIVQADSNSQLFPINYPGGNITATFEATGTGSFGGAFSFTGGTIRMFQNPTNQYGTAAGIYGANLGNQIAEFSVLAGGGGRVDASGSPTNNGQITVLASAAQGSLDAGYFFRENGTDLSTESILAFAFTNANTVGDPTDLLVDEVACQYANFSGNGCNGQGYANTPGYFFVSNNGQLKLGENGLPPVDVPEPGSLALFGIALLGAGAVMRKRNTKA</sequence>
<evidence type="ECO:0000259" key="2">
    <source>
        <dbReference type="Pfam" id="PF07589"/>
    </source>
</evidence>
<feature type="domain" description="Ice-binding protein C-terminal" evidence="2">
    <location>
        <begin position="263"/>
        <end position="286"/>
    </location>
</feature>
<dbReference type="NCBIfam" id="NF033554">
    <property type="entry name" value="floc_PepA"/>
    <property type="match status" value="1"/>
</dbReference>